<dbReference type="Pfam" id="PF00550">
    <property type="entry name" value="PP-binding"/>
    <property type="match status" value="1"/>
</dbReference>
<evidence type="ECO:0000259" key="1">
    <source>
        <dbReference type="PROSITE" id="PS50075"/>
    </source>
</evidence>
<dbReference type="SUPFAM" id="SSF47336">
    <property type="entry name" value="ACP-like"/>
    <property type="match status" value="1"/>
</dbReference>
<dbReference type="Gene3D" id="1.10.1200.10">
    <property type="entry name" value="ACP-like"/>
    <property type="match status" value="1"/>
</dbReference>
<reference evidence="2 3" key="1">
    <citation type="submission" date="2020-07" db="EMBL/GenBank/DDBJ databases">
        <authorList>
            <person name="Feng H."/>
        </authorList>
    </citation>
    <scope>NUCLEOTIDE SEQUENCE [LARGE SCALE GENOMIC DNA]</scope>
    <source>
        <strain evidence="3">s-10</strain>
    </source>
</reference>
<evidence type="ECO:0000313" key="2">
    <source>
        <dbReference type="EMBL" id="MBA4493462.1"/>
    </source>
</evidence>
<dbReference type="InterPro" id="IPR009081">
    <property type="entry name" value="PP-bd_ACP"/>
</dbReference>
<dbReference type="RefSeq" id="WP_181750691.1">
    <property type="nucleotide sequence ID" value="NZ_JACEIQ010000002.1"/>
</dbReference>
<protein>
    <recommendedName>
        <fullName evidence="1">Carrier domain-containing protein</fullName>
    </recommendedName>
</protein>
<feature type="domain" description="Carrier" evidence="1">
    <location>
        <begin position="1"/>
        <end position="78"/>
    </location>
</feature>
<dbReference type="PROSITE" id="PS50075">
    <property type="entry name" value="CARRIER"/>
    <property type="match status" value="1"/>
</dbReference>
<sequence>MENNMKEIIKLKLNGILNRCVALNDDSDLFNEGIDSLSLIELIVALEEQLNIQISDDDLSRENFRSINSICNLLTSKYIN</sequence>
<organism evidence="2 3">
    <name type="scientific">Paenactinomyces guangxiensis</name>
    <dbReference type="NCBI Taxonomy" id="1490290"/>
    <lineage>
        <taxon>Bacteria</taxon>
        <taxon>Bacillati</taxon>
        <taxon>Bacillota</taxon>
        <taxon>Bacilli</taxon>
        <taxon>Bacillales</taxon>
        <taxon>Thermoactinomycetaceae</taxon>
        <taxon>Paenactinomyces</taxon>
    </lineage>
</organism>
<dbReference type="AlphaFoldDB" id="A0A7W1WP45"/>
<dbReference type="InterPro" id="IPR036736">
    <property type="entry name" value="ACP-like_sf"/>
</dbReference>
<proteinExistence type="predicted"/>
<gene>
    <name evidence="2" type="ORF">H1191_03980</name>
</gene>
<name>A0A7W1WP45_9BACL</name>
<dbReference type="Proteomes" id="UP000535491">
    <property type="component" value="Unassembled WGS sequence"/>
</dbReference>
<comment type="caution">
    <text evidence="2">The sequence shown here is derived from an EMBL/GenBank/DDBJ whole genome shotgun (WGS) entry which is preliminary data.</text>
</comment>
<dbReference type="EMBL" id="JACEIQ010000002">
    <property type="protein sequence ID" value="MBA4493462.1"/>
    <property type="molecule type" value="Genomic_DNA"/>
</dbReference>
<keyword evidence="3" id="KW-1185">Reference proteome</keyword>
<evidence type="ECO:0000313" key="3">
    <source>
        <dbReference type="Proteomes" id="UP000535491"/>
    </source>
</evidence>
<accession>A0A7W1WP45</accession>